<dbReference type="GO" id="GO:0006351">
    <property type="term" value="P:DNA-templated transcription"/>
    <property type="evidence" value="ECO:0007669"/>
    <property type="project" value="InterPro"/>
</dbReference>
<proteinExistence type="predicted"/>
<feature type="region of interest" description="Disordered" evidence="1">
    <location>
        <begin position="217"/>
        <end position="246"/>
    </location>
</feature>
<dbReference type="OrthoDB" id="1884872at2759"/>
<feature type="domain" description="TFIIS central" evidence="2">
    <location>
        <begin position="70"/>
        <end position="189"/>
    </location>
</feature>
<feature type="compositionally biased region" description="Basic and acidic residues" evidence="1">
    <location>
        <begin position="221"/>
        <end position="241"/>
    </location>
</feature>
<dbReference type="PANTHER" id="PTHR11477">
    <property type="entry name" value="TRANSCRIPTION FACTOR S-II ZINC FINGER DOMAIN-CONTAINING PROTEIN"/>
    <property type="match status" value="1"/>
</dbReference>
<feature type="region of interest" description="Disordered" evidence="1">
    <location>
        <begin position="1"/>
        <end position="67"/>
    </location>
</feature>
<accession>A0A6P7WVL8</accession>
<feature type="compositionally biased region" description="Basic and acidic residues" evidence="1">
    <location>
        <begin position="26"/>
        <end position="40"/>
    </location>
</feature>
<name>A0A6P7WVL8_9AMPH</name>
<evidence type="ECO:0000313" key="4">
    <source>
        <dbReference type="RefSeq" id="XP_030045191.1"/>
    </source>
</evidence>
<dbReference type="Pfam" id="PF07500">
    <property type="entry name" value="TFIIS_M"/>
    <property type="match status" value="1"/>
</dbReference>
<dbReference type="PANTHER" id="PTHR11477:SF10">
    <property type="entry name" value="PHD FINGER PROTEIN 3"/>
    <property type="match status" value="1"/>
</dbReference>
<dbReference type="KEGG" id="muo:115459516"/>
<dbReference type="SMART" id="SM00510">
    <property type="entry name" value="TFS2M"/>
    <property type="match status" value="1"/>
</dbReference>
<dbReference type="GeneID" id="115459516"/>
<protein>
    <submittedName>
        <fullName evidence="4">PHD finger protein 3-like</fullName>
    </submittedName>
</protein>
<dbReference type="SUPFAM" id="SSF46942">
    <property type="entry name" value="Elongation factor TFIIS domain 2"/>
    <property type="match status" value="1"/>
</dbReference>
<sequence length="262" mass="30211">MTVSPCRSSEEKNEKLPKDSPSASSQEEKTLKSGIGDKQEVKKKRPEKKGPAVNVCASVPSTPKPSVDQIRQSVRQSLKEILLKRLSASASKIPEERATKVAAKIERELFSFYRDTDSKYKNKYRSLMFNLKDPKNNVLYKRVLKGEITPDHLIRMSPEELASRELAAWRQRENRHTIEMIEKEQREVERRPITKITHKGEIEIESETSVKEQEVMVVEDPSNKPVEKMEEIHKDEDHTESTTDTTTQHKNHLFDLNCKVCT</sequence>
<dbReference type="RefSeq" id="XP_030045191.1">
    <property type="nucleotide sequence ID" value="XM_030189331.1"/>
</dbReference>
<gene>
    <name evidence="4" type="primary">LOC115459516</name>
</gene>
<dbReference type="InParanoid" id="A0A6P7WVL8"/>
<evidence type="ECO:0000259" key="2">
    <source>
        <dbReference type="PROSITE" id="PS51321"/>
    </source>
</evidence>
<dbReference type="InterPro" id="IPR036575">
    <property type="entry name" value="TFIIS_cen_dom_sf"/>
</dbReference>
<dbReference type="Gene3D" id="1.10.472.30">
    <property type="entry name" value="Transcription elongation factor S-II, central domain"/>
    <property type="match status" value="1"/>
</dbReference>
<organism evidence="3 4">
    <name type="scientific">Microcaecilia unicolor</name>
    <dbReference type="NCBI Taxonomy" id="1415580"/>
    <lineage>
        <taxon>Eukaryota</taxon>
        <taxon>Metazoa</taxon>
        <taxon>Chordata</taxon>
        <taxon>Craniata</taxon>
        <taxon>Vertebrata</taxon>
        <taxon>Euteleostomi</taxon>
        <taxon>Amphibia</taxon>
        <taxon>Gymnophiona</taxon>
        <taxon>Siphonopidae</taxon>
        <taxon>Microcaecilia</taxon>
    </lineage>
</organism>
<dbReference type="PROSITE" id="PS51321">
    <property type="entry name" value="TFIIS_CENTRAL"/>
    <property type="match status" value="1"/>
</dbReference>
<feature type="non-terminal residue" evidence="4">
    <location>
        <position position="262"/>
    </location>
</feature>
<feature type="compositionally biased region" description="Basic and acidic residues" evidence="1">
    <location>
        <begin position="8"/>
        <end position="18"/>
    </location>
</feature>
<dbReference type="AlphaFoldDB" id="A0A6P7WVL8"/>
<evidence type="ECO:0000256" key="1">
    <source>
        <dbReference type="SAM" id="MobiDB-lite"/>
    </source>
</evidence>
<evidence type="ECO:0000313" key="3">
    <source>
        <dbReference type="Proteomes" id="UP000515156"/>
    </source>
</evidence>
<keyword evidence="3" id="KW-1185">Reference proteome</keyword>
<dbReference type="GO" id="GO:0005634">
    <property type="term" value="C:nucleus"/>
    <property type="evidence" value="ECO:0007669"/>
    <property type="project" value="TreeGrafter"/>
</dbReference>
<dbReference type="InterPro" id="IPR003618">
    <property type="entry name" value="TFIIS_cen_dom"/>
</dbReference>
<reference evidence="4" key="1">
    <citation type="submission" date="2025-08" db="UniProtKB">
        <authorList>
            <consortium name="RefSeq"/>
        </authorList>
    </citation>
    <scope>IDENTIFICATION</scope>
</reference>
<dbReference type="Proteomes" id="UP000515156">
    <property type="component" value="Unplaced"/>
</dbReference>